<dbReference type="InterPro" id="IPR013097">
    <property type="entry name" value="Dabb"/>
</dbReference>
<proteinExistence type="predicted"/>
<dbReference type="PROSITE" id="PS51502">
    <property type="entry name" value="S_R_A_B_BARREL"/>
    <property type="match status" value="1"/>
</dbReference>
<dbReference type="Proteomes" id="UP001387100">
    <property type="component" value="Unassembled WGS sequence"/>
</dbReference>
<dbReference type="SMART" id="SM00886">
    <property type="entry name" value="Dabb"/>
    <property type="match status" value="1"/>
</dbReference>
<gene>
    <name evidence="2" type="ORF">WDZ17_15220</name>
</gene>
<protein>
    <submittedName>
        <fullName evidence="2">Dabb family protein</fullName>
    </submittedName>
</protein>
<reference evidence="2 3" key="1">
    <citation type="journal article" date="2017" name="Int. J. Syst. Evol. Microbiol.">
        <title>Pseudokineococcus basanitobsidens sp. nov., isolated from volcanic rock.</title>
        <authorList>
            <person name="Lee D.W."/>
            <person name="Park M.Y."/>
            <person name="Kim J.J."/>
            <person name="Kim B.S."/>
        </authorList>
    </citation>
    <scope>NUCLEOTIDE SEQUENCE [LARGE SCALE GENOMIC DNA]</scope>
    <source>
        <strain evidence="2 3">DSM 103726</strain>
    </source>
</reference>
<evidence type="ECO:0000259" key="1">
    <source>
        <dbReference type="PROSITE" id="PS51502"/>
    </source>
</evidence>
<sequence>MVRNVVVGRLRAGVELSALEPGLTAIAALDPPGLVSLALGVDARLREELWDFAITSDFADEDAYRAYDADPEHGRVRRELFAPFCEQIARVQLVL</sequence>
<dbReference type="EMBL" id="JBBIAA010000028">
    <property type="protein sequence ID" value="MEJ5946648.1"/>
    <property type="molecule type" value="Genomic_DNA"/>
</dbReference>
<dbReference type="Pfam" id="PF07876">
    <property type="entry name" value="Dabb"/>
    <property type="match status" value="1"/>
</dbReference>
<dbReference type="RefSeq" id="WP_339576030.1">
    <property type="nucleotide sequence ID" value="NZ_JBBIAA010000028.1"/>
</dbReference>
<keyword evidence="3" id="KW-1185">Reference proteome</keyword>
<feature type="domain" description="Stress-response A/B barrel" evidence="1">
    <location>
        <begin position="2"/>
        <end position="93"/>
    </location>
</feature>
<organism evidence="2 3">
    <name type="scientific">Pseudokineococcus basanitobsidens</name>
    <dbReference type="NCBI Taxonomy" id="1926649"/>
    <lineage>
        <taxon>Bacteria</taxon>
        <taxon>Bacillati</taxon>
        <taxon>Actinomycetota</taxon>
        <taxon>Actinomycetes</taxon>
        <taxon>Kineosporiales</taxon>
        <taxon>Kineosporiaceae</taxon>
        <taxon>Pseudokineococcus</taxon>
    </lineage>
</organism>
<evidence type="ECO:0000313" key="3">
    <source>
        <dbReference type="Proteomes" id="UP001387100"/>
    </source>
</evidence>
<accession>A0ABU8RNP7</accession>
<dbReference type="InterPro" id="IPR011008">
    <property type="entry name" value="Dimeric_a/b-barrel"/>
</dbReference>
<dbReference type="Gene3D" id="3.30.70.100">
    <property type="match status" value="1"/>
</dbReference>
<evidence type="ECO:0000313" key="2">
    <source>
        <dbReference type="EMBL" id="MEJ5946648.1"/>
    </source>
</evidence>
<dbReference type="SUPFAM" id="SSF54909">
    <property type="entry name" value="Dimeric alpha+beta barrel"/>
    <property type="match status" value="1"/>
</dbReference>
<name>A0ABU8RNP7_9ACTN</name>
<comment type="caution">
    <text evidence="2">The sequence shown here is derived from an EMBL/GenBank/DDBJ whole genome shotgun (WGS) entry which is preliminary data.</text>
</comment>